<evidence type="ECO:0000256" key="10">
    <source>
        <dbReference type="ARBA" id="ARBA00023295"/>
    </source>
</evidence>
<organism evidence="18 19">
    <name type="scientific">Pythium oligandrum</name>
    <name type="common">Mycoparasitic fungus</name>
    <dbReference type="NCBI Taxonomy" id="41045"/>
    <lineage>
        <taxon>Eukaryota</taxon>
        <taxon>Sar</taxon>
        <taxon>Stramenopiles</taxon>
        <taxon>Oomycota</taxon>
        <taxon>Peronosporomycetes</taxon>
        <taxon>Pythiales</taxon>
        <taxon>Pythiaceae</taxon>
        <taxon>Pythium</taxon>
    </lineage>
</organism>
<evidence type="ECO:0000259" key="17">
    <source>
        <dbReference type="Pfam" id="PF00150"/>
    </source>
</evidence>
<dbReference type="PANTHER" id="PTHR31297:SF34">
    <property type="entry name" value="GLUCAN 1,3-BETA-GLUCOSIDASE 2"/>
    <property type="match status" value="1"/>
</dbReference>
<dbReference type="Pfam" id="PF00150">
    <property type="entry name" value="Cellulase"/>
    <property type="match status" value="1"/>
</dbReference>
<keyword evidence="10 16" id="KW-0326">Glycosidase</keyword>
<dbReference type="InterPro" id="IPR050386">
    <property type="entry name" value="Glycosyl_hydrolase_5"/>
</dbReference>
<keyword evidence="3" id="KW-1003">Cell membrane</keyword>
<evidence type="ECO:0000256" key="5">
    <source>
        <dbReference type="ARBA" id="ARBA00022801"/>
    </source>
</evidence>
<keyword evidence="5 16" id="KW-0378">Hydrolase</keyword>
<comment type="similarity">
    <text evidence="2 16">Belongs to the glycosyl hydrolase 5 (cellulase A) family.</text>
</comment>
<evidence type="ECO:0000256" key="3">
    <source>
        <dbReference type="ARBA" id="ARBA00022475"/>
    </source>
</evidence>
<dbReference type="GO" id="GO:0005886">
    <property type="term" value="C:plasma membrane"/>
    <property type="evidence" value="ECO:0007669"/>
    <property type="project" value="UniProtKB-SubCell"/>
</dbReference>
<evidence type="ECO:0000256" key="8">
    <source>
        <dbReference type="ARBA" id="ARBA00023136"/>
    </source>
</evidence>
<dbReference type="InterPro" id="IPR017853">
    <property type="entry name" value="GH"/>
</dbReference>
<evidence type="ECO:0000256" key="9">
    <source>
        <dbReference type="ARBA" id="ARBA00023180"/>
    </source>
</evidence>
<evidence type="ECO:0000256" key="6">
    <source>
        <dbReference type="ARBA" id="ARBA00022968"/>
    </source>
</evidence>
<dbReference type="EC" id="3.2.1.58" evidence="14"/>
<keyword evidence="9" id="KW-0325">Glycoprotein</keyword>
<evidence type="ECO:0000256" key="15">
    <source>
        <dbReference type="ARBA" id="ARBA00041260"/>
    </source>
</evidence>
<dbReference type="AlphaFoldDB" id="A0A8K1CGN3"/>
<evidence type="ECO:0000256" key="2">
    <source>
        <dbReference type="ARBA" id="ARBA00005641"/>
    </source>
</evidence>
<evidence type="ECO:0000313" key="19">
    <source>
        <dbReference type="Proteomes" id="UP000794436"/>
    </source>
</evidence>
<proteinExistence type="inferred from homology"/>
<sequence length="367" mass="42292">MSSLQERLRRGEIPCRGTNLGGWLVAEHWMTSNSVIWQDVPSDISSQGEYATMSFLGHAKGDERFERHRATWITESDIAEIKRFGLNTVRVPVGFWIMGYDPTDVSNKQEWKVFAPNALKFLDRLVNEWCVTHDLAVLIDIHGAKGSQNGRDHSAPPTSGVKYWSDYPENVENTVQLAAFLANRYQNSPAFLGIGLLNEPEYPVNPQIVRDYYYRAYHAIRSMGNDCVVVTAPMLTEQFPPVMDDLMQYPECYNVWHEWHPYFIWGYEGQNEKQVLQAVRSYADQLKGWQGNWILISEWSLGAQASAFPAEDRKRLKQFADAQLESFSHAHSGWTFWSWKHSDDEQNRPTGWSLRQLLRDGVMRVAP</sequence>
<accession>A0A8K1CGN3</accession>
<dbReference type="EMBL" id="SPLM01000073">
    <property type="protein sequence ID" value="TMW62890.1"/>
    <property type="molecule type" value="Genomic_DNA"/>
</dbReference>
<comment type="subcellular location">
    <subcellularLocation>
        <location evidence="1">Cell membrane</location>
        <topology evidence="1">Single-pass type II membrane protein</topology>
    </subcellularLocation>
</comment>
<comment type="catalytic activity">
    <reaction evidence="12">
        <text>Successive hydrolysis of beta-D-glucose units from the non-reducing ends of (1-&gt;3)-beta-D-glucans, releasing alpha-glucose.</text>
        <dbReference type="EC" id="3.2.1.58"/>
    </reaction>
</comment>
<evidence type="ECO:0000256" key="16">
    <source>
        <dbReference type="RuleBase" id="RU361153"/>
    </source>
</evidence>
<keyword evidence="8" id="KW-0472">Membrane</keyword>
<protein>
    <recommendedName>
        <fullName evidence="14">glucan 1,3-beta-glucosidase</fullName>
        <ecNumber evidence="14">3.2.1.58</ecNumber>
    </recommendedName>
    <alternativeName>
        <fullName evidence="15">Exo-1,3-beta-glucanase D</fullName>
    </alternativeName>
</protein>
<dbReference type="FunFam" id="3.20.20.80:FF:000113">
    <property type="entry name" value="Glucan 1,3-beta-glucosidase"/>
    <property type="match status" value="1"/>
</dbReference>
<evidence type="ECO:0000256" key="13">
    <source>
        <dbReference type="ARBA" id="ARBA00037126"/>
    </source>
</evidence>
<keyword evidence="19" id="KW-1185">Reference proteome</keyword>
<dbReference type="Gene3D" id="3.20.20.80">
    <property type="entry name" value="Glycosidases"/>
    <property type="match status" value="1"/>
</dbReference>
<evidence type="ECO:0000313" key="18">
    <source>
        <dbReference type="EMBL" id="TMW62890.1"/>
    </source>
</evidence>
<dbReference type="PANTHER" id="PTHR31297">
    <property type="entry name" value="GLUCAN ENDO-1,6-BETA-GLUCOSIDASE B"/>
    <property type="match status" value="1"/>
</dbReference>
<name>A0A8K1CGN3_PYTOL</name>
<evidence type="ECO:0000256" key="1">
    <source>
        <dbReference type="ARBA" id="ARBA00004401"/>
    </source>
</evidence>
<dbReference type="SUPFAM" id="SSF51445">
    <property type="entry name" value="(Trans)glycosidases"/>
    <property type="match status" value="1"/>
</dbReference>
<evidence type="ECO:0000256" key="12">
    <source>
        <dbReference type="ARBA" id="ARBA00036824"/>
    </source>
</evidence>
<comment type="function">
    <text evidence="13">Glucosidase involved in the degradation of cellulosic biomass. Active on lichenan.</text>
</comment>
<dbReference type="GO" id="GO:0071555">
    <property type="term" value="P:cell wall organization"/>
    <property type="evidence" value="ECO:0007669"/>
    <property type="project" value="UniProtKB-KW"/>
</dbReference>
<dbReference type="GO" id="GO:0009251">
    <property type="term" value="P:glucan catabolic process"/>
    <property type="evidence" value="ECO:0007669"/>
    <property type="project" value="TreeGrafter"/>
</dbReference>
<dbReference type="Proteomes" id="UP000794436">
    <property type="component" value="Unassembled WGS sequence"/>
</dbReference>
<evidence type="ECO:0000256" key="4">
    <source>
        <dbReference type="ARBA" id="ARBA00022692"/>
    </source>
</evidence>
<evidence type="ECO:0000256" key="11">
    <source>
        <dbReference type="ARBA" id="ARBA00023316"/>
    </source>
</evidence>
<dbReference type="GO" id="GO:0005576">
    <property type="term" value="C:extracellular region"/>
    <property type="evidence" value="ECO:0007669"/>
    <property type="project" value="TreeGrafter"/>
</dbReference>
<reference evidence="18" key="1">
    <citation type="submission" date="2019-03" db="EMBL/GenBank/DDBJ databases">
        <title>Long read genome sequence of the mycoparasitic Pythium oligandrum ATCC 38472 isolated from sugarbeet rhizosphere.</title>
        <authorList>
            <person name="Gaulin E."/>
        </authorList>
    </citation>
    <scope>NUCLEOTIDE SEQUENCE</scope>
    <source>
        <strain evidence="18">ATCC 38472_TT</strain>
    </source>
</reference>
<keyword evidence="7" id="KW-1133">Transmembrane helix</keyword>
<keyword evidence="11" id="KW-0961">Cell wall biogenesis/degradation</keyword>
<evidence type="ECO:0000256" key="14">
    <source>
        <dbReference type="ARBA" id="ARBA00038929"/>
    </source>
</evidence>
<dbReference type="OrthoDB" id="1887033at2759"/>
<dbReference type="GO" id="GO:0004338">
    <property type="term" value="F:glucan exo-1,3-beta-glucosidase activity"/>
    <property type="evidence" value="ECO:0007669"/>
    <property type="project" value="UniProtKB-EC"/>
</dbReference>
<gene>
    <name evidence="18" type="ORF">Poli38472_005508</name>
</gene>
<comment type="caution">
    <text evidence="18">The sequence shown here is derived from an EMBL/GenBank/DDBJ whole genome shotgun (WGS) entry which is preliminary data.</text>
</comment>
<feature type="domain" description="Glycoside hydrolase family 5" evidence="17">
    <location>
        <begin position="73"/>
        <end position="341"/>
    </location>
</feature>
<keyword evidence="6" id="KW-0735">Signal-anchor</keyword>
<keyword evidence="4" id="KW-0812">Transmembrane</keyword>
<evidence type="ECO:0000256" key="7">
    <source>
        <dbReference type="ARBA" id="ARBA00022989"/>
    </source>
</evidence>
<dbReference type="GO" id="GO:0009986">
    <property type="term" value="C:cell surface"/>
    <property type="evidence" value="ECO:0007669"/>
    <property type="project" value="TreeGrafter"/>
</dbReference>
<dbReference type="InterPro" id="IPR001547">
    <property type="entry name" value="Glyco_hydro_5"/>
</dbReference>